<dbReference type="GO" id="GO:0046873">
    <property type="term" value="F:metal ion transmembrane transporter activity"/>
    <property type="evidence" value="ECO:0007669"/>
    <property type="project" value="InterPro"/>
</dbReference>
<organism evidence="2 3">
    <name type="scientific">Oidiodendron maius (strain Zn)</name>
    <dbReference type="NCBI Taxonomy" id="913774"/>
    <lineage>
        <taxon>Eukaryota</taxon>
        <taxon>Fungi</taxon>
        <taxon>Dikarya</taxon>
        <taxon>Ascomycota</taxon>
        <taxon>Pezizomycotina</taxon>
        <taxon>Leotiomycetes</taxon>
        <taxon>Leotiomycetes incertae sedis</taxon>
        <taxon>Myxotrichaceae</taxon>
        <taxon>Oidiodendron</taxon>
    </lineage>
</organism>
<dbReference type="Pfam" id="PF01544">
    <property type="entry name" value="CorA"/>
    <property type="match status" value="1"/>
</dbReference>
<sequence>FPTGFLSERLQSVTHSFGSRKESDGNLINYCSWFHSLCKNINIEKDKNWQPKIKNPVSIPYQNAKELSQADFSWLRSGFFLNLQRGPDTKTTVTLICFGAPLEIERRFKNLTLNLARDEVLQDPFILFYIIFDELYLQLDSIAWKLGEVFGNMETVAEPRSTADRIDFVGLHNVSKHITYLCEGADAALFTLQGLIREVERSKAPLTMRLPTQDSLDHCETLFQSTKLRLVSLEKRMANVINLSFNLVTQEDSSSTKTITFMTFVFLPAGTVAAMFGSQFFNLSVDSNGVPHFVVSPAFWIFWAITLPITAILLALWMWW</sequence>
<feature type="non-terminal residue" evidence="2">
    <location>
        <position position="1"/>
    </location>
</feature>
<evidence type="ECO:0000313" key="3">
    <source>
        <dbReference type="Proteomes" id="UP000054321"/>
    </source>
</evidence>
<name>A0A0C3D6A8_OIDMZ</name>
<keyword evidence="1" id="KW-0812">Transmembrane</keyword>
<dbReference type="AlphaFoldDB" id="A0A0C3D6A8"/>
<accession>A0A0C3D6A8</accession>
<dbReference type="GO" id="GO:0016020">
    <property type="term" value="C:membrane"/>
    <property type="evidence" value="ECO:0007669"/>
    <property type="project" value="InterPro"/>
</dbReference>
<protein>
    <submittedName>
        <fullName evidence="2">Uncharacterized protein</fullName>
    </submittedName>
</protein>
<dbReference type="Gene3D" id="1.20.58.340">
    <property type="entry name" value="Magnesium transport protein CorA, transmembrane region"/>
    <property type="match status" value="1"/>
</dbReference>
<keyword evidence="1" id="KW-0472">Membrane</keyword>
<dbReference type="InParanoid" id="A0A0C3D6A8"/>
<feature type="transmembrane region" description="Helical" evidence="1">
    <location>
        <begin position="259"/>
        <end position="278"/>
    </location>
</feature>
<evidence type="ECO:0000256" key="1">
    <source>
        <dbReference type="SAM" id="Phobius"/>
    </source>
</evidence>
<gene>
    <name evidence="2" type="ORF">OIDMADRAFT_68277</name>
</gene>
<keyword evidence="1" id="KW-1133">Transmembrane helix</keyword>
<dbReference type="STRING" id="913774.A0A0C3D6A8"/>
<reference evidence="3" key="2">
    <citation type="submission" date="2015-01" db="EMBL/GenBank/DDBJ databases">
        <title>Evolutionary Origins and Diversification of the Mycorrhizal Mutualists.</title>
        <authorList>
            <consortium name="DOE Joint Genome Institute"/>
            <consortium name="Mycorrhizal Genomics Consortium"/>
            <person name="Kohler A."/>
            <person name="Kuo A."/>
            <person name="Nagy L.G."/>
            <person name="Floudas D."/>
            <person name="Copeland A."/>
            <person name="Barry K.W."/>
            <person name="Cichocki N."/>
            <person name="Veneault-Fourrey C."/>
            <person name="LaButti K."/>
            <person name="Lindquist E.A."/>
            <person name="Lipzen A."/>
            <person name="Lundell T."/>
            <person name="Morin E."/>
            <person name="Murat C."/>
            <person name="Riley R."/>
            <person name="Ohm R."/>
            <person name="Sun H."/>
            <person name="Tunlid A."/>
            <person name="Henrissat B."/>
            <person name="Grigoriev I.V."/>
            <person name="Hibbett D.S."/>
            <person name="Martin F."/>
        </authorList>
    </citation>
    <scope>NUCLEOTIDE SEQUENCE [LARGE SCALE GENOMIC DNA]</scope>
    <source>
        <strain evidence="3">Zn</strain>
    </source>
</reference>
<dbReference type="OrthoDB" id="1046782at2759"/>
<proteinExistence type="predicted"/>
<dbReference type="HOGENOM" id="CLU_041307_4_0_1"/>
<feature type="non-terminal residue" evidence="2">
    <location>
        <position position="320"/>
    </location>
</feature>
<dbReference type="EMBL" id="KN832870">
    <property type="protein sequence ID" value="KIN06864.1"/>
    <property type="molecule type" value="Genomic_DNA"/>
</dbReference>
<keyword evidence="3" id="KW-1185">Reference proteome</keyword>
<dbReference type="InterPro" id="IPR002523">
    <property type="entry name" value="MgTranspt_CorA/ZnTranspt_ZntB"/>
</dbReference>
<dbReference type="Proteomes" id="UP000054321">
    <property type="component" value="Unassembled WGS sequence"/>
</dbReference>
<feature type="transmembrane region" description="Helical" evidence="1">
    <location>
        <begin position="298"/>
        <end position="319"/>
    </location>
</feature>
<evidence type="ECO:0000313" key="2">
    <source>
        <dbReference type="EMBL" id="KIN06864.1"/>
    </source>
</evidence>
<reference evidence="2 3" key="1">
    <citation type="submission" date="2014-04" db="EMBL/GenBank/DDBJ databases">
        <authorList>
            <consortium name="DOE Joint Genome Institute"/>
            <person name="Kuo A."/>
            <person name="Martino E."/>
            <person name="Perotto S."/>
            <person name="Kohler A."/>
            <person name="Nagy L.G."/>
            <person name="Floudas D."/>
            <person name="Copeland A."/>
            <person name="Barry K.W."/>
            <person name="Cichocki N."/>
            <person name="Veneault-Fourrey C."/>
            <person name="LaButti K."/>
            <person name="Lindquist E.A."/>
            <person name="Lipzen A."/>
            <person name="Lundell T."/>
            <person name="Morin E."/>
            <person name="Murat C."/>
            <person name="Sun H."/>
            <person name="Tunlid A."/>
            <person name="Henrissat B."/>
            <person name="Grigoriev I.V."/>
            <person name="Hibbett D.S."/>
            <person name="Martin F."/>
            <person name="Nordberg H.P."/>
            <person name="Cantor M.N."/>
            <person name="Hua S.X."/>
        </authorList>
    </citation>
    <scope>NUCLEOTIDE SEQUENCE [LARGE SCALE GENOMIC DNA]</scope>
    <source>
        <strain evidence="2 3">Zn</strain>
    </source>
</reference>